<comment type="caution">
    <text evidence="1">The sequence shown here is derived from an EMBL/GenBank/DDBJ whole genome shotgun (WGS) entry which is preliminary data.</text>
</comment>
<dbReference type="InterPro" id="IPR000831">
    <property type="entry name" value="Trp_repress"/>
</dbReference>
<dbReference type="SUPFAM" id="SSF48295">
    <property type="entry name" value="TrpR-like"/>
    <property type="match status" value="1"/>
</dbReference>
<proteinExistence type="predicted"/>
<dbReference type="InterPro" id="IPR038116">
    <property type="entry name" value="TrpR-like_sf"/>
</dbReference>
<organism evidence="1 2">
    <name type="scientific">candidate division WWE3 bacterium RIFCSPLOWO2_01_FULL_42_11</name>
    <dbReference type="NCBI Taxonomy" id="1802627"/>
    <lineage>
        <taxon>Bacteria</taxon>
        <taxon>Katanobacteria</taxon>
    </lineage>
</organism>
<dbReference type="Gene3D" id="1.10.1270.10">
    <property type="entry name" value="TrpR-like"/>
    <property type="match status" value="1"/>
</dbReference>
<dbReference type="STRING" id="1802627.A3A70_03145"/>
<dbReference type="AlphaFoldDB" id="A0A1F4VLW5"/>
<accession>A0A1F4VLW5</accession>
<sequence length="130" mass="15083">MLFVACINVSGSKNLAEGFITDLLTPTERVMLSKRFAIAYMLLQGYPYDDISSVLKVSSTTVGSVSRWMKTEGDSLREIILEIKRQEKWESLINEINLNLKQLLNPKPLTKRKYMRHIIDQERIDMERAF</sequence>
<dbReference type="EMBL" id="MEVK01000042">
    <property type="protein sequence ID" value="OGC58151.1"/>
    <property type="molecule type" value="Genomic_DNA"/>
</dbReference>
<dbReference type="GO" id="GO:0043565">
    <property type="term" value="F:sequence-specific DNA binding"/>
    <property type="evidence" value="ECO:0007669"/>
    <property type="project" value="InterPro"/>
</dbReference>
<dbReference type="InterPro" id="IPR010921">
    <property type="entry name" value="Trp_repressor/repl_initiator"/>
</dbReference>
<protein>
    <submittedName>
        <fullName evidence="1">Uncharacterized protein</fullName>
    </submittedName>
</protein>
<evidence type="ECO:0000313" key="2">
    <source>
        <dbReference type="Proteomes" id="UP000178964"/>
    </source>
</evidence>
<name>A0A1F4VLW5_UNCKA</name>
<dbReference type="Pfam" id="PF01371">
    <property type="entry name" value="Trp_repressor"/>
    <property type="match status" value="1"/>
</dbReference>
<dbReference type="Proteomes" id="UP000178964">
    <property type="component" value="Unassembled WGS sequence"/>
</dbReference>
<reference evidence="1 2" key="1">
    <citation type="journal article" date="2016" name="Nat. Commun.">
        <title>Thousands of microbial genomes shed light on interconnected biogeochemical processes in an aquifer system.</title>
        <authorList>
            <person name="Anantharaman K."/>
            <person name="Brown C.T."/>
            <person name="Hug L.A."/>
            <person name="Sharon I."/>
            <person name="Castelle C.J."/>
            <person name="Probst A.J."/>
            <person name="Thomas B.C."/>
            <person name="Singh A."/>
            <person name="Wilkins M.J."/>
            <person name="Karaoz U."/>
            <person name="Brodie E.L."/>
            <person name="Williams K.H."/>
            <person name="Hubbard S.S."/>
            <person name="Banfield J.F."/>
        </authorList>
    </citation>
    <scope>NUCLEOTIDE SEQUENCE [LARGE SCALE GENOMIC DNA]</scope>
</reference>
<dbReference type="GO" id="GO:0003700">
    <property type="term" value="F:DNA-binding transcription factor activity"/>
    <property type="evidence" value="ECO:0007669"/>
    <property type="project" value="InterPro"/>
</dbReference>
<gene>
    <name evidence="1" type="ORF">A3A70_03145</name>
</gene>
<evidence type="ECO:0000313" key="1">
    <source>
        <dbReference type="EMBL" id="OGC58151.1"/>
    </source>
</evidence>